<dbReference type="AlphaFoldDB" id="A0A2X1CCA0"/>
<sequence length="168" mass="18535">MVKRQGLKVEKGVIFSPVVSVEALPAAIILVANASKELADWGMGHLRMAVTRDFKQALTDLLEKHFHESLKTQKIVGHSNKQHTFANVIFLPGEKRLVVDAVVNDGSSINARLASNLDVKMANDPLIEQLIVYDDEQDWSSSDLNLLGFAAKTVPFSMAEQEIVRRAA</sequence>
<proteinExistence type="predicted"/>
<evidence type="ECO:0000313" key="2">
    <source>
        <dbReference type="EMBL" id="SPU44266.1"/>
    </source>
</evidence>
<keyword evidence="1" id="KW-1133">Transmembrane helix</keyword>
<protein>
    <submittedName>
        <fullName evidence="2">Uncharacterized protein</fullName>
    </submittedName>
</protein>
<evidence type="ECO:0000256" key="1">
    <source>
        <dbReference type="SAM" id="Phobius"/>
    </source>
</evidence>
<accession>A0A2X1CCA0</accession>
<dbReference type="Proteomes" id="UP000250358">
    <property type="component" value="Unassembled WGS sequence"/>
</dbReference>
<keyword evidence="1" id="KW-0472">Membrane</keyword>
<evidence type="ECO:0000313" key="3">
    <source>
        <dbReference type="Proteomes" id="UP000250358"/>
    </source>
</evidence>
<feature type="transmembrane region" description="Helical" evidence="1">
    <location>
        <begin position="12"/>
        <end position="32"/>
    </location>
</feature>
<keyword evidence="1" id="KW-0812">Transmembrane</keyword>
<gene>
    <name evidence="2" type="ORF">NCTC11165_01668</name>
</gene>
<dbReference type="EMBL" id="UAQM01000011">
    <property type="protein sequence ID" value="SPU44266.1"/>
    <property type="molecule type" value="Genomic_DNA"/>
</dbReference>
<name>A0A2X1CCA0_BREDI</name>
<organism evidence="2 3">
    <name type="scientific">Brevundimonas diminuta</name>
    <name type="common">Pseudomonas diminuta</name>
    <dbReference type="NCBI Taxonomy" id="293"/>
    <lineage>
        <taxon>Bacteria</taxon>
        <taxon>Pseudomonadati</taxon>
        <taxon>Pseudomonadota</taxon>
        <taxon>Alphaproteobacteria</taxon>
        <taxon>Caulobacterales</taxon>
        <taxon>Caulobacteraceae</taxon>
        <taxon>Brevundimonas</taxon>
    </lineage>
</organism>
<reference evidence="2 3" key="1">
    <citation type="submission" date="2018-06" db="EMBL/GenBank/DDBJ databases">
        <authorList>
            <consortium name="Pathogen Informatics"/>
            <person name="Doyle S."/>
        </authorList>
    </citation>
    <scope>NUCLEOTIDE SEQUENCE [LARGE SCALE GENOMIC DNA]</scope>
    <source>
        <strain evidence="2 3">NCTC11165</strain>
    </source>
</reference>